<dbReference type="Gene3D" id="3.40.1490.10">
    <property type="entry name" value="Bit1"/>
    <property type="match status" value="1"/>
</dbReference>
<organism evidence="5 6">
    <name type="scientific">Corynebacterium kalidii</name>
    <dbReference type="NCBI Taxonomy" id="2931982"/>
    <lineage>
        <taxon>Bacteria</taxon>
        <taxon>Bacillati</taxon>
        <taxon>Actinomycetota</taxon>
        <taxon>Actinomycetes</taxon>
        <taxon>Mycobacteriales</taxon>
        <taxon>Corynebacteriaceae</taxon>
        <taxon>Corynebacterium</taxon>
    </lineage>
</organism>
<dbReference type="GO" id="GO:0004045">
    <property type="term" value="F:peptidyl-tRNA hydrolase activity"/>
    <property type="evidence" value="ECO:0007669"/>
    <property type="project" value="UniProtKB-EC"/>
</dbReference>
<reference evidence="5" key="1">
    <citation type="submission" date="2022-04" db="EMBL/GenBank/DDBJ databases">
        <title>Corynebacterium kalidii LD5P10.</title>
        <authorList>
            <person name="Sun J.Q."/>
        </authorList>
    </citation>
    <scope>NUCLEOTIDE SEQUENCE</scope>
    <source>
        <strain evidence="5">LD5P10</strain>
    </source>
</reference>
<evidence type="ECO:0000256" key="2">
    <source>
        <dbReference type="ARBA" id="ARBA00022801"/>
    </source>
</evidence>
<keyword evidence="6" id="KW-1185">Reference proteome</keyword>
<evidence type="ECO:0000313" key="6">
    <source>
        <dbReference type="Proteomes" id="UP001139207"/>
    </source>
</evidence>
<accession>A0A9X1WHE0</accession>
<dbReference type="AlphaFoldDB" id="A0A9X1WHE0"/>
<dbReference type="EC" id="3.1.1.29" evidence="1"/>
<feature type="compositionally biased region" description="Basic and acidic residues" evidence="4">
    <location>
        <begin position="1"/>
        <end position="11"/>
    </location>
</feature>
<proteinExistence type="predicted"/>
<comment type="catalytic activity">
    <reaction evidence="3">
        <text>an N-acyl-L-alpha-aminoacyl-tRNA + H2O = an N-acyl-L-amino acid + a tRNA + H(+)</text>
        <dbReference type="Rhea" id="RHEA:54448"/>
        <dbReference type="Rhea" id="RHEA-COMP:10123"/>
        <dbReference type="Rhea" id="RHEA-COMP:13883"/>
        <dbReference type="ChEBI" id="CHEBI:15377"/>
        <dbReference type="ChEBI" id="CHEBI:15378"/>
        <dbReference type="ChEBI" id="CHEBI:59874"/>
        <dbReference type="ChEBI" id="CHEBI:78442"/>
        <dbReference type="ChEBI" id="CHEBI:138191"/>
        <dbReference type="EC" id="3.1.1.29"/>
    </reaction>
</comment>
<dbReference type="InterPro" id="IPR002833">
    <property type="entry name" value="PTH2"/>
</dbReference>
<dbReference type="Pfam" id="PF01981">
    <property type="entry name" value="PTH2"/>
    <property type="match status" value="1"/>
</dbReference>
<evidence type="ECO:0000256" key="4">
    <source>
        <dbReference type="SAM" id="MobiDB-lite"/>
    </source>
</evidence>
<gene>
    <name evidence="5" type="ORF">MUN33_05800</name>
</gene>
<keyword evidence="2 5" id="KW-0378">Hydrolase</keyword>
<name>A0A9X1WHE0_9CORY</name>
<evidence type="ECO:0000256" key="1">
    <source>
        <dbReference type="ARBA" id="ARBA00013260"/>
    </source>
</evidence>
<evidence type="ECO:0000256" key="3">
    <source>
        <dbReference type="ARBA" id="ARBA00048707"/>
    </source>
</evidence>
<dbReference type="SUPFAM" id="SSF102462">
    <property type="entry name" value="Peptidyl-tRNA hydrolase II"/>
    <property type="match status" value="1"/>
</dbReference>
<evidence type="ECO:0000313" key="5">
    <source>
        <dbReference type="EMBL" id="MCJ7858233.1"/>
    </source>
</evidence>
<sequence>MSFERAHDRLRTVLGENDGENPDDPSSIRAMPLVLHIPHEPRPERRDLLEAAAVACVSLCLDERAGVGLAEASGADDTDAADTPEEADGDVARALVAWYGVRIRKIARRARNKKWTDVQALPGVTAEVRGAEARAFVPCPVVDTPAALNKLQIEGTDLPLPEDAEGVTAGDDHPVVYVDASLGMSVGKAAAQVAHGSMLLAAAMGRDRARRWRDEGFPLHVCEVDAARFADRRAAAESREADGAGEVGDSGRGAAAVVRDAGYTEVAPGSVTVVALDRG</sequence>
<dbReference type="Proteomes" id="UP001139207">
    <property type="component" value="Unassembled WGS sequence"/>
</dbReference>
<feature type="region of interest" description="Disordered" evidence="4">
    <location>
        <begin position="1"/>
        <end position="28"/>
    </location>
</feature>
<dbReference type="RefSeq" id="WP_244803971.1">
    <property type="nucleotide sequence ID" value="NZ_JALIEA010000012.1"/>
</dbReference>
<dbReference type="InterPro" id="IPR023476">
    <property type="entry name" value="Pep_tRNA_hydro_II_dom_sf"/>
</dbReference>
<comment type="caution">
    <text evidence="5">The sequence shown here is derived from an EMBL/GenBank/DDBJ whole genome shotgun (WGS) entry which is preliminary data.</text>
</comment>
<dbReference type="EMBL" id="JALIEA010000012">
    <property type="protein sequence ID" value="MCJ7858233.1"/>
    <property type="molecule type" value="Genomic_DNA"/>
</dbReference>
<protein>
    <recommendedName>
        <fullName evidence="1">peptidyl-tRNA hydrolase</fullName>
        <ecNumber evidence="1">3.1.1.29</ecNumber>
    </recommendedName>
</protein>